<keyword evidence="10" id="KW-0004">4Fe-4S</keyword>
<dbReference type="GeneID" id="24802672"/>
<dbReference type="InterPro" id="IPR042264">
    <property type="entry name" value="DPH1/DPH2_2"/>
</dbReference>
<proteinExistence type="inferred from homology"/>
<dbReference type="Gene3D" id="3.40.50.11840">
    <property type="entry name" value="Diphthamide synthesis DPH1/DPH2 domain 1"/>
    <property type="match status" value="1"/>
</dbReference>
<keyword evidence="4 10" id="KW-0808">Transferase</keyword>
<dbReference type="InterPro" id="IPR035435">
    <property type="entry name" value="DPH1/DPH2_euk_archaea"/>
</dbReference>
<sequence length="320" mass="36056">MASESSTISERIDFQSIFSKLGSARLVGIQLPDGLKYYAGEIADRFRENGYEVIISGKPSYGACDIDVSLLEVADVLLHFGHTEMLSIERVIYVPYNIDYSVDAELLRREIKEKRIAIIGTASYAWKFESVAERLRDVGFEVELRKGKRVAYPGQVLGCNYSCLEGTRAKAILFIGDGEFHAIGASLYAGRRVYAYSPLSEELRVVDTSDFVRRRYFQVSRAKMCDSFAILVSTKPGQKRLGLAMRLKRLAEEKGIKAEVILADEIDPSLVEGFRFDCYVSTACPRIAYDDYRRFSKPVITPQEFEIVLGLSEELTLDLL</sequence>
<keyword evidence="5 10" id="KW-0949">S-adenosyl-L-methionine</keyword>
<organism evidence="11 12">
    <name type="scientific">Geoglobus ahangari</name>
    <dbReference type="NCBI Taxonomy" id="113653"/>
    <lineage>
        <taxon>Archaea</taxon>
        <taxon>Methanobacteriati</taxon>
        <taxon>Methanobacteriota</taxon>
        <taxon>Archaeoglobi</taxon>
        <taxon>Archaeoglobales</taxon>
        <taxon>Archaeoglobaceae</taxon>
        <taxon>Geoglobus</taxon>
    </lineage>
</organism>
<dbReference type="RefSeq" id="WP_048094183.1">
    <property type="nucleotide sequence ID" value="NZ_CP011267.1"/>
</dbReference>
<dbReference type="SFLD" id="SFLDS00032">
    <property type="entry name" value="Radical_SAM_3-amino-3-carboxyp"/>
    <property type="match status" value="1"/>
</dbReference>
<comment type="pathway">
    <text evidence="2 10">Protein modification; peptidyl-diphthamide biosynthesis.</text>
</comment>
<keyword evidence="12" id="KW-1185">Reference proteome</keyword>
<dbReference type="GO" id="GO:0051539">
    <property type="term" value="F:4 iron, 4 sulfur cluster binding"/>
    <property type="evidence" value="ECO:0007669"/>
    <property type="project" value="UniProtKB-UniRule"/>
</dbReference>
<evidence type="ECO:0000256" key="1">
    <source>
        <dbReference type="ARBA" id="ARBA00001966"/>
    </source>
</evidence>
<dbReference type="InterPro" id="IPR042263">
    <property type="entry name" value="DPH1/DPH2_1"/>
</dbReference>
<name>A0A0F7IJY7_9EURY</name>
<keyword evidence="7 10" id="KW-0408">Iron</keyword>
<dbReference type="Gene3D" id="3.40.50.11860">
    <property type="entry name" value="Diphthamide synthesis DPH1/DPH2 domain 3"/>
    <property type="match status" value="1"/>
</dbReference>
<dbReference type="FunFam" id="3.40.50.11860:FF:000001">
    <property type="entry name" value="2-(3-amino-3-carboxypropyl)histidine synthase subunit 2"/>
    <property type="match status" value="1"/>
</dbReference>
<dbReference type="EMBL" id="CP011267">
    <property type="protein sequence ID" value="AKG92557.1"/>
    <property type="molecule type" value="Genomic_DNA"/>
</dbReference>
<dbReference type="InParanoid" id="A0A0F7IJY7"/>
<dbReference type="GO" id="GO:0090560">
    <property type="term" value="F:2-(3-amino-3-carboxypropyl)histidine synthase activity"/>
    <property type="evidence" value="ECO:0007669"/>
    <property type="project" value="UniProtKB-UniRule"/>
</dbReference>
<evidence type="ECO:0000256" key="9">
    <source>
        <dbReference type="ARBA" id="ARBA00048403"/>
    </source>
</evidence>
<dbReference type="NCBIfam" id="TIGR03682">
    <property type="entry name" value="arCOG04112"/>
    <property type="match status" value="1"/>
</dbReference>
<dbReference type="InterPro" id="IPR042265">
    <property type="entry name" value="DPH1/DPH2_3"/>
</dbReference>
<dbReference type="PATRIC" id="fig|113653.22.peg.82"/>
<dbReference type="Gene3D" id="3.40.50.11850">
    <property type="entry name" value="Diphthamide synthesis DPH1/DPH2 domain 2"/>
    <property type="match status" value="1"/>
</dbReference>
<evidence type="ECO:0000256" key="5">
    <source>
        <dbReference type="ARBA" id="ARBA00022691"/>
    </source>
</evidence>
<keyword evidence="6 10" id="KW-0479">Metal-binding</keyword>
<dbReference type="UniPathway" id="UPA00559"/>
<dbReference type="OrthoDB" id="314at2157"/>
<gene>
    <name evidence="11" type="ORF">GAH_00083</name>
</gene>
<dbReference type="InterPro" id="IPR022428">
    <property type="entry name" value="Dph2_arc"/>
</dbReference>
<comment type="similarity">
    <text evidence="10">Belongs to the DPH1/DPH2 family.</text>
</comment>
<dbReference type="InterPro" id="IPR016435">
    <property type="entry name" value="DPH1/DPH2"/>
</dbReference>
<dbReference type="KEGG" id="gah:GAH_00083"/>
<dbReference type="PIRSF" id="PIRSF004967">
    <property type="entry name" value="DPH1"/>
    <property type="match status" value="1"/>
</dbReference>
<comment type="catalytic activity">
    <reaction evidence="9 10">
        <text>L-histidyl-[translation elongation factor 2] + S-adenosyl-L-methionine = 2-[(3S)-amino-3-carboxypropyl]-L-histidyl-[translation elongation factor 2] + S-methyl-5'-thioadenosine + H(+)</text>
        <dbReference type="Rhea" id="RHEA:36783"/>
        <dbReference type="Rhea" id="RHEA-COMP:9748"/>
        <dbReference type="Rhea" id="RHEA-COMP:9749"/>
        <dbReference type="ChEBI" id="CHEBI:15378"/>
        <dbReference type="ChEBI" id="CHEBI:17509"/>
        <dbReference type="ChEBI" id="CHEBI:29979"/>
        <dbReference type="ChEBI" id="CHEBI:59789"/>
        <dbReference type="ChEBI" id="CHEBI:73995"/>
        <dbReference type="EC" id="2.5.1.108"/>
    </reaction>
</comment>
<protein>
    <recommendedName>
        <fullName evidence="3 10">2-(3-amino-3-carboxypropyl)histidine synthase</fullName>
        <ecNumber evidence="3 10">2.5.1.108</ecNumber>
    </recommendedName>
</protein>
<accession>A0A0F7IJY7</accession>
<dbReference type="FunCoup" id="A0A0F7IJY7">
    <property type="interactions" value="120"/>
</dbReference>
<dbReference type="STRING" id="113653.GAH_00083"/>
<evidence type="ECO:0000256" key="8">
    <source>
        <dbReference type="ARBA" id="ARBA00023014"/>
    </source>
</evidence>
<dbReference type="NCBIfam" id="TIGR00322">
    <property type="entry name" value="diphth2_R"/>
    <property type="match status" value="1"/>
</dbReference>
<dbReference type="AlphaFoldDB" id="A0A0F7IJY7"/>
<dbReference type="GO" id="GO:0017183">
    <property type="term" value="P:protein histidyl modification to diphthamide"/>
    <property type="evidence" value="ECO:0007669"/>
    <property type="project" value="UniProtKB-UniRule"/>
</dbReference>
<evidence type="ECO:0000256" key="7">
    <source>
        <dbReference type="ARBA" id="ARBA00023004"/>
    </source>
</evidence>
<reference evidence="11 12" key="1">
    <citation type="submission" date="2015-04" db="EMBL/GenBank/DDBJ databases">
        <title>The complete genome sequence of the hyperthermophilic, obligate iron-reducing archaeon Geoglobus ahangari strain 234T.</title>
        <authorList>
            <person name="Manzella M.P."/>
            <person name="Holmes D.E."/>
            <person name="Rocheleau J.M."/>
            <person name="Chung A."/>
            <person name="Reguera G."/>
            <person name="Kashefi K."/>
        </authorList>
    </citation>
    <scope>NUCLEOTIDE SEQUENCE [LARGE SCALE GENOMIC DNA]</scope>
    <source>
        <strain evidence="11 12">234</strain>
    </source>
</reference>
<dbReference type="HOGENOM" id="CLU_037146_0_0_2"/>
<evidence type="ECO:0000313" key="11">
    <source>
        <dbReference type="EMBL" id="AKG92557.1"/>
    </source>
</evidence>
<dbReference type="Proteomes" id="UP000034723">
    <property type="component" value="Chromosome"/>
</dbReference>
<evidence type="ECO:0000256" key="6">
    <source>
        <dbReference type="ARBA" id="ARBA00022723"/>
    </source>
</evidence>
<dbReference type="PANTHER" id="PTHR10762">
    <property type="entry name" value="DIPHTHAMIDE BIOSYNTHESIS PROTEIN"/>
    <property type="match status" value="1"/>
</dbReference>
<evidence type="ECO:0000256" key="4">
    <source>
        <dbReference type="ARBA" id="ARBA00022679"/>
    </source>
</evidence>
<evidence type="ECO:0000256" key="2">
    <source>
        <dbReference type="ARBA" id="ARBA00005156"/>
    </source>
</evidence>
<dbReference type="EC" id="2.5.1.108" evidence="3 10"/>
<dbReference type="PANTHER" id="PTHR10762:SF1">
    <property type="entry name" value="2-(3-AMINO-3-CARBOXYPROPYL)HISTIDINE SYNTHASE SUBUNIT 1"/>
    <property type="match status" value="1"/>
</dbReference>
<dbReference type="GO" id="GO:0046872">
    <property type="term" value="F:metal ion binding"/>
    <property type="evidence" value="ECO:0007669"/>
    <property type="project" value="UniProtKB-KW"/>
</dbReference>
<evidence type="ECO:0000313" key="12">
    <source>
        <dbReference type="Proteomes" id="UP000034723"/>
    </source>
</evidence>
<comment type="cofactor">
    <cofactor evidence="1 10">
        <name>[4Fe-4S] cluster</name>
        <dbReference type="ChEBI" id="CHEBI:49883"/>
    </cofactor>
</comment>
<comment type="function">
    <text evidence="10">Catalyzes the first step of diphthamide biosynthesis, i.e. the transfer of the 3-amino-3-carboxypropyl group from S-adenosyl-L-methionine (SAM) to the C2 position of the imidazole ring of the target histidine residue in translation elongation factor 2 (EF-2).</text>
</comment>
<evidence type="ECO:0000256" key="3">
    <source>
        <dbReference type="ARBA" id="ARBA00012221"/>
    </source>
</evidence>
<dbReference type="Pfam" id="PF01866">
    <property type="entry name" value="Diphthamide_syn"/>
    <property type="match status" value="1"/>
</dbReference>
<keyword evidence="8 10" id="KW-0411">Iron-sulfur</keyword>
<evidence type="ECO:0000256" key="10">
    <source>
        <dbReference type="PIRNR" id="PIRNR004967"/>
    </source>
</evidence>